<dbReference type="AlphaFoldDB" id="A0A1M6SZS4"/>
<feature type="region of interest" description="Disordered" evidence="4">
    <location>
        <begin position="769"/>
        <end position="848"/>
    </location>
</feature>
<sequence length="848" mass="90011">MSETVADHVLARLREWGVEQVFGYPGDGINGLVVAFGAADDRPRFVQSRHEEMSALQAVGYAKFAGRPGVCLATSGPGAIHLLNGLYDAKLDHVPVVAIVGQTERSAMGGAYQQEVDLQALFKDVASEYLVEVNVPEQLPNALDRAFRTAITRRCPTVVIIPSDVQDEAYTAPAHAFKQVPSSPPGTATPVLEPDPDAVAAAAEILNAGRRVAILVGQGARGAAAEVEQIADVLGAGVAKALLGKDVLPDDLPFVTGSIGLLGTRPSYEMMRDCDTLLIVGSNFPYSQFLPEFGQARAVQIDVDGSLVGMRYPTELTVVADARAALQALLPLLRGRTDRAWREEIEENVAAWWVTVERQCRVDADPVNPMRIVWELSQRLPANAIVTADSGSVANWYAKCLRMPAGVRGSLSGTLATMGAGVPYAIGAKFAHPDRPAIALMGDGAMQMNGMAELLTIARYRHRWSDPRLVVCVLHNNDLNQVTWELRAMGGAPKFEESQTLPDISYAAVAVDAGLVGITVRTPDELGPAWDRALAADGPVVLDVHCDPEVPPIPPHATLDQGLAMVKAVLGGDPSAAHLVVQGAKEKLQELLPGRKRWPVSGSGLLPHHVLRCLVRTQPQVAGMAQPAVAGPLGETDLGHQLRPHPVHAPPGHPVHERRRVGGERLQPGAEIGEDAPVEPGADPARVAQTAFVEVADEERAEAGPAALRIGPAADHQLLLVDALELQPVRRATPHPVRRVGPLRDQALPAAGARLPQVLLTVADAVRGHPHQASAGHRPAQQPLADPQRHRGGVPAADDGRVEHVVEDADPAGPRGVGIVQTAAPLQPREAGLPPRERDHLAVDDAAG</sequence>
<evidence type="ECO:0000313" key="9">
    <source>
        <dbReference type="Proteomes" id="UP000184363"/>
    </source>
</evidence>
<comment type="similarity">
    <text evidence="1 3">Belongs to the TPP enzyme family.</text>
</comment>
<feature type="domain" description="Thiamine pyrophosphate enzyme central" evidence="5">
    <location>
        <begin position="199"/>
        <end position="329"/>
    </location>
</feature>
<evidence type="ECO:0000256" key="3">
    <source>
        <dbReference type="RuleBase" id="RU362132"/>
    </source>
</evidence>
<dbReference type="SUPFAM" id="SSF52467">
    <property type="entry name" value="DHS-like NAD/FAD-binding domain"/>
    <property type="match status" value="1"/>
</dbReference>
<keyword evidence="8" id="KW-0670">Pyruvate</keyword>
<reference evidence="8 9" key="1">
    <citation type="submission" date="2016-11" db="EMBL/GenBank/DDBJ databases">
        <authorList>
            <person name="Jaros S."/>
            <person name="Januszkiewicz K."/>
            <person name="Wedrychowicz H."/>
        </authorList>
    </citation>
    <scope>NUCLEOTIDE SEQUENCE [LARGE SCALE GENOMIC DNA]</scope>
    <source>
        <strain evidence="8 9">DSM 43832</strain>
    </source>
</reference>
<evidence type="ECO:0000256" key="2">
    <source>
        <dbReference type="ARBA" id="ARBA00023052"/>
    </source>
</evidence>
<dbReference type="Proteomes" id="UP000184363">
    <property type="component" value="Unassembled WGS sequence"/>
</dbReference>
<dbReference type="InterPro" id="IPR047212">
    <property type="entry name" value="TPP_POXB-like"/>
</dbReference>
<feature type="domain" description="Thiamine pyrophosphate enzyme N-terminal TPP-binding" evidence="7">
    <location>
        <begin position="4"/>
        <end position="120"/>
    </location>
</feature>
<keyword evidence="2 3" id="KW-0786">Thiamine pyrophosphate</keyword>
<dbReference type="InterPro" id="IPR011766">
    <property type="entry name" value="TPP_enzyme_TPP-bd"/>
</dbReference>
<dbReference type="CDD" id="cd02014">
    <property type="entry name" value="TPP_POX"/>
    <property type="match status" value="1"/>
</dbReference>
<evidence type="ECO:0000259" key="6">
    <source>
        <dbReference type="Pfam" id="PF02775"/>
    </source>
</evidence>
<dbReference type="InterPro" id="IPR000399">
    <property type="entry name" value="TPP-bd_CS"/>
</dbReference>
<dbReference type="NCBIfam" id="NF006129">
    <property type="entry name" value="PRK08273.1"/>
    <property type="match status" value="1"/>
</dbReference>
<dbReference type="InterPro" id="IPR029035">
    <property type="entry name" value="DHS-like_NAD/FAD-binding_dom"/>
</dbReference>
<feature type="domain" description="Thiamine pyrophosphate enzyme TPP-binding" evidence="6">
    <location>
        <begin position="389"/>
        <end position="544"/>
    </location>
</feature>
<dbReference type="InterPro" id="IPR029061">
    <property type="entry name" value="THDP-binding"/>
</dbReference>
<dbReference type="InterPro" id="IPR047211">
    <property type="entry name" value="POXB-like"/>
</dbReference>
<dbReference type="Pfam" id="PF00205">
    <property type="entry name" value="TPP_enzyme_M"/>
    <property type="match status" value="1"/>
</dbReference>
<dbReference type="InterPro" id="IPR012000">
    <property type="entry name" value="Thiamin_PyroP_enz_cen_dom"/>
</dbReference>
<dbReference type="STRING" id="1848.SAMN05443637_10762"/>
<accession>A0A1M6SZS4</accession>
<dbReference type="GO" id="GO:0003824">
    <property type="term" value="F:catalytic activity"/>
    <property type="evidence" value="ECO:0007669"/>
    <property type="project" value="InterPro"/>
</dbReference>
<keyword evidence="9" id="KW-1185">Reference proteome</keyword>
<evidence type="ECO:0000256" key="4">
    <source>
        <dbReference type="SAM" id="MobiDB-lite"/>
    </source>
</evidence>
<evidence type="ECO:0000256" key="1">
    <source>
        <dbReference type="ARBA" id="ARBA00007812"/>
    </source>
</evidence>
<proteinExistence type="inferred from homology"/>
<dbReference type="Gene3D" id="3.40.50.1220">
    <property type="entry name" value="TPP-binding domain"/>
    <property type="match status" value="1"/>
</dbReference>
<feature type="compositionally biased region" description="Basic and acidic residues" evidence="4">
    <location>
        <begin position="798"/>
        <end position="807"/>
    </location>
</feature>
<name>A0A1M6SZS4_PSETH</name>
<evidence type="ECO:0000259" key="7">
    <source>
        <dbReference type="Pfam" id="PF02776"/>
    </source>
</evidence>
<dbReference type="PANTHER" id="PTHR42981">
    <property type="entry name" value="PYRUVATE DEHYDROGENASE [UBIQUINONE]"/>
    <property type="match status" value="1"/>
</dbReference>
<organism evidence="8 9">
    <name type="scientific">Pseudonocardia thermophila</name>
    <dbReference type="NCBI Taxonomy" id="1848"/>
    <lineage>
        <taxon>Bacteria</taxon>
        <taxon>Bacillati</taxon>
        <taxon>Actinomycetota</taxon>
        <taxon>Actinomycetes</taxon>
        <taxon>Pseudonocardiales</taxon>
        <taxon>Pseudonocardiaceae</taxon>
        <taxon>Pseudonocardia</taxon>
    </lineage>
</organism>
<dbReference type="SUPFAM" id="SSF52518">
    <property type="entry name" value="Thiamin diphosphate-binding fold (THDP-binding)"/>
    <property type="match status" value="2"/>
</dbReference>
<feature type="compositionally biased region" description="Basic and acidic residues" evidence="4">
    <location>
        <begin position="835"/>
        <end position="848"/>
    </location>
</feature>
<dbReference type="PANTHER" id="PTHR42981:SF2">
    <property type="entry name" value="PYRUVATE DEHYDROGENASE [UBIQUINONE]"/>
    <property type="match status" value="1"/>
</dbReference>
<dbReference type="CDD" id="cd07039">
    <property type="entry name" value="TPP_PYR_POX"/>
    <property type="match status" value="1"/>
</dbReference>
<protein>
    <submittedName>
        <fullName evidence="8">Pyruvate dehydrogenase (Quinone)</fullName>
    </submittedName>
</protein>
<dbReference type="InterPro" id="IPR047210">
    <property type="entry name" value="TPP_PYR_POXB-like"/>
</dbReference>
<dbReference type="EMBL" id="FRAP01000007">
    <property type="protein sequence ID" value="SHK50201.1"/>
    <property type="molecule type" value="Genomic_DNA"/>
</dbReference>
<dbReference type="Pfam" id="PF02775">
    <property type="entry name" value="TPP_enzyme_C"/>
    <property type="match status" value="1"/>
</dbReference>
<dbReference type="GO" id="GO:0030976">
    <property type="term" value="F:thiamine pyrophosphate binding"/>
    <property type="evidence" value="ECO:0007669"/>
    <property type="project" value="InterPro"/>
</dbReference>
<gene>
    <name evidence="8" type="ORF">SAMN05443637_10762</name>
</gene>
<evidence type="ECO:0000259" key="5">
    <source>
        <dbReference type="Pfam" id="PF00205"/>
    </source>
</evidence>
<dbReference type="InterPro" id="IPR012001">
    <property type="entry name" value="Thiamin_PyroP_enz_TPP-bd_dom"/>
</dbReference>
<evidence type="ECO:0000313" key="8">
    <source>
        <dbReference type="EMBL" id="SHK50201.1"/>
    </source>
</evidence>
<dbReference type="PROSITE" id="PS00187">
    <property type="entry name" value="TPP_ENZYMES"/>
    <property type="match status" value="1"/>
</dbReference>
<dbReference type="Gene3D" id="3.40.50.970">
    <property type="match status" value="2"/>
</dbReference>
<dbReference type="GO" id="GO:0000287">
    <property type="term" value="F:magnesium ion binding"/>
    <property type="evidence" value="ECO:0007669"/>
    <property type="project" value="InterPro"/>
</dbReference>
<dbReference type="Pfam" id="PF02776">
    <property type="entry name" value="TPP_enzyme_N"/>
    <property type="match status" value="1"/>
</dbReference>